<dbReference type="SUPFAM" id="SSF55068">
    <property type="entry name" value="Peptide methionine sulfoxide reductase"/>
    <property type="match status" value="1"/>
</dbReference>
<evidence type="ECO:0000256" key="4">
    <source>
        <dbReference type="ARBA" id="ARBA00030643"/>
    </source>
</evidence>
<accession>A0A7R8ZU85</accession>
<dbReference type="GO" id="GO:0008113">
    <property type="term" value="F:peptide-methionine (S)-S-oxide reductase activity"/>
    <property type="evidence" value="ECO:0007669"/>
    <property type="project" value="UniProtKB-EC"/>
</dbReference>
<feature type="non-terminal residue" evidence="6">
    <location>
        <position position="68"/>
    </location>
</feature>
<protein>
    <recommendedName>
        <fullName evidence="2">peptide-methionine (S)-S-oxide reductase</fullName>
        <ecNumber evidence="2">1.8.4.11</ecNumber>
    </recommendedName>
    <alternativeName>
        <fullName evidence="4">Peptide-methionine (S)-S-oxide reductase</fullName>
    </alternativeName>
</protein>
<dbReference type="PANTHER" id="PTHR43774">
    <property type="entry name" value="PEPTIDE METHIONINE SULFOXIDE REDUCTASE"/>
    <property type="match status" value="1"/>
</dbReference>
<proteinExistence type="inferred from homology"/>
<dbReference type="EMBL" id="OB669325">
    <property type="protein sequence ID" value="CAD7234632.1"/>
    <property type="molecule type" value="Genomic_DNA"/>
</dbReference>
<evidence type="ECO:0000313" key="6">
    <source>
        <dbReference type="EMBL" id="CAD7234632.1"/>
    </source>
</evidence>
<evidence type="ECO:0000259" key="5">
    <source>
        <dbReference type="Pfam" id="PF01625"/>
    </source>
</evidence>
<comment type="similarity">
    <text evidence="1">Belongs to the MsrA Met sulfoxide reductase family.</text>
</comment>
<reference evidence="6" key="1">
    <citation type="submission" date="2020-11" db="EMBL/GenBank/DDBJ databases">
        <authorList>
            <person name="Tran Van P."/>
        </authorList>
    </citation>
    <scope>NUCLEOTIDE SEQUENCE</scope>
</reference>
<evidence type="ECO:0000256" key="1">
    <source>
        <dbReference type="ARBA" id="ARBA00005591"/>
    </source>
</evidence>
<dbReference type="OrthoDB" id="77405at2759"/>
<evidence type="ECO:0000256" key="3">
    <source>
        <dbReference type="ARBA" id="ARBA00023002"/>
    </source>
</evidence>
<feature type="domain" description="Peptide methionine sulphoxide reductase MsrA" evidence="5">
    <location>
        <begin position="4"/>
        <end position="36"/>
    </location>
</feature>
<dbReference type="AlphaFoldDB" id="A0A7R8ZU85"/>
<keyword evidence="3" id="KW-0560">Oxidoreductase</keyword>
<dbReference type="EC" id="1.8.4.11" evidence="2"/>
<dbReference type="InterPro" id="IPR002569">
    <property type="entry name" value="Met_Sox_Rdtase_MsrA_dom"/>
</dbReference>
<sequence>MDTLTIGGGCFWCIEAIFEELHGVEKVVSGYSGDLASVPSSGGGVISAIPIPATNWPILGARGAFFSM</sequence>
<gene>
    <name evidence="6" type="ORF">CTOB1V02_LOCUS12448</name>
</gene>
<dbReference type="Pfam" id="PF01625">
    <property type="entry name" value="PMSR"/>
    <property type="match status" value="1"/>
</dbReference>
<organism evidence="6">
    <name type="scientific">Cyprideis torosa</name>
    <dbReference type="NCBI Taxonomy" id="163714"/>
    <lineage>
        <taxon>Eukaryota</taxon>
        <taxon>Metazoa</taxon>
        <taxon>Ecdysozoa</taxon>
        <taxon>Arthropoda</taxon>
        <taxon>Crustacea</taxon>
        <taxon>Oligostraca</taxon>
        <taxon>Ostracoda</taxon>
        <taxon>Podocopa</taxon>
        <taxon>Podocopida</taxon>
        <taxon>Cytherocopina</taxon>
        <taxon>Cytheroidea</taxon>
        <taxon>Cytherideidae</taxon>
        <taxon>Cyprideis</taxon>
    </lineage>
</organism>
<dbReference type="InterPro" id="IPR036509">
    <property type="entry name" value="Met_Sox_Rdtase_MsrA_sf"/>
</dbReference>
<dbReference type="PANTHER" id="PTHR43774:SF1">
    <property type="entry name" value="PEPTIDE METHIONINE SULFOXIDE REDUCTASE MSRA 2"/>
    <property type="match status" value="1"/>
</dbReference>
<name>A0A7R8ZU85_9CRUS</name>
<evidence type="ECO:0000256" key="2">
    <source>
        <dbReference type="ARBA" id="ARBA00012502"/>
    </source>
</evidence>
<dbReference type="Gene3D" id="3.30.1060.10">
    <property type="entry name" value="Peptide methionine sulphoxide reductase MsrA"/>
    <property type="match status" value="1"/>
</dbReference>